<feature type="compositionally biased region" description="Polar residues" evidence="1">
    <location>
        <begin position="24"/>
        <end position="47"/>
    </location>
</feature>
<proteinExistence type="predicted"/>
<dbReference type="EMBL" id="GBXM01052664">
    <property type="protein sequence ID" value="JAH55913.1"/>
    <property type="molecule type" value="Transcribed_RNA"/>
</dbReference>
<protein>
    <submittedName>
        <fullName evidence="2">Uncharacterized protein</fullName>
    </submittedName>
</protein>
<dbReference type="AlphaFoldDB" id="A0A0E9TT58"/>
<feature type="region of interest" description="Disordered" evidence="1">
    <location>
        <begin position="19"/>
        <end position="47"/>
    </location>
</feature>
<reference evidence="2" key="2">
    <citation type="journal article" date="2015" name="Fish Shellfish Immunol.">
        <title>Early steps in the European eel (Anguilla anguilla)-Vibrio vulnificus interaction in the gills: Role of the RtxA13 toxin.</title>
        <authorList>
            <person name="Callol A."/>
            <person name="Pajuelo D."/>
            <person name="Ebbesson L."/>
            <person name="Teles M."/>
            <person name="MacKenzie S."/>
            <person name="Amaro C."/>
        </authorList>
    </citation>
    <scope>NUCLEOTIDE SEQUENCE</scope>
</reference>
<sequence>MDKDWPHLVSGNLDASLQDREWNKSTIPPSNLQIQTPRQNPQFLTNI</sequence>
<accession>A0A0E9TT58</accession>
<evidence type="ECO:0000313" key="2">
    <source>
        <dbReference type="EMBL" id="JAH55913.1"/>
    </source>
</evidence>
<evidence type="ECO:0000256" key="1">
    <source>
        <dbReference type="SAM" id="MobiDB-lite"/>
    </source>
</evidence>
<name>A0A0E9TT58_ANGAN</name>
<reference evidence="2" key="1">
    <citation type="submission" date="2014-11" db="EMBL/GenBank/DDBJ databases">
        <authorList>
            <person name="Amaro Gonzalez C."/>
        </authorList>
    </citation>
    <scope>NUCLEOTIDE SEQUENCE</scope>
</reference>
<organism evidence="2">
    <name type="scientific">Anguilla anguilla</name>
    <name type="common">European freshwater eel</name>
    <name type="synonym">Muraena anguilla</name>
    <dbReference type="NCBI Taxonomy" id="7936"/>
    <lineage>
        <taxon>Eukaryota</taxon>
        <taxon>Metazoa</taxon>
        <taxon>Chordata</taxon>
        <taxon>Craniata</taxon>
        <taxon>Vertebrata</taxon>
        <taxon>Euteleostomi</taxon>
        <taxon>Actinopterygii</taxon>
        <taxon>Neopterygii</taxon>
        <taxon>Teleostei</taxon>
        <taxon>Anguilliformes</taxon>
        <taxon>Anguillidae</taxon>
        <taxon>Anguilla</taxon>
    </lineage>
</organism>